<keyword evidence="2" id="KW-0472">Membrane</keyword>
<dbReference type="Gene3D" id="2.60.120.260">
    <property type="entry name" value="Galactose-binding domain-like"/>
    <property type="match status" value="1"/>
</dbReference>
<proteinExistence type="predicted"/>
<gene>
    <name evidence="4" type="ORF">V6R90_04325</name>
</gene>
<protein>
    <recommendedName>
        <fullName evidence="3">NAD glycohydrolase translocation F5/8 type C domain-containing protein</fullName>
    </recommendedName>
</protein>
<dbReference type="InterPro" id="IPR057561">
    <property type="entry name" value="NADase_transloc"/>
</dbReference>
<feature type="region of interest" description="Disordered" evidence="1">
    <location>
        <begin position="133"/>
        <end position="156"/>
    </location>
</feature>
<dbReference type="NCBIfam" id="NF047619">
    <property type="entry name" value="NADase_discoid"/>
    <property type="match status" value="1"/>
</dbReference>
<sequence>MSSCHRCGAATPTGRFCAECGAPVAASPAAGPGSASPRDASAGRTARVLPWVVGALFVVLLAAGGALLVLREGPEEPAAVDVPRGGAGRDPDRAPTSAPSPSASPGEETAPTPTGDPVEVAAAASITVPATAPSSVDVADGSTTSYDDTRLVDGDPTTCWRTSGDAGGSEIVLDLAEPVALSRVGLVNGYAKTATDPRGTTYDWYSLNRRVLAVEWVLDDGTTLRQDLGESRELQTLDAGGAVTSSVRLRIVAVSAPGDGLDAKDYTALSEVSLLGAPVAAG</sequence>
<feature type="transmembrane region" description="Helical" evidence="2">
    <location>
        <begin position="48"/>
        <end position="70"/>
    </location>
</feature>
<dbReference type="Proteomes" id="UP001482520">
    <property type="component" value="Unassembled WGS sequence"/>
</dbReference>
<comment type="caution">
    <text evidence="4">The sequence shown here is derived from an EMBL/GenBank/DDBJ whole genome shotgun (WGS) entry which is preliminary data.</text>
</comment>
<keyword evidence="2" id="KW-0812">Transmembrane</keyword>
<feature type="domain" description="NAD glycohydrolase translocation F5/8 type C" evidence="3">
    <location>
        <begin position="130"/>
        <end position="273"/>
    </location>
</feature>
<keyword evidence="5" id="KW-1185">Reference proteome</keyword>
<feature type="region of interest" description="Disordered" evidence="1">
    <location>
        <begin position="78"/>
        <end position="117"/>
    </location>
</feature>
<evidence type="ECO:0000256" key="2">
    <source>
        <dbReference type="SAM" id="Phobius"/>
    </source>
</evidence>
<name>A0ABV1NVG0_9ACTN</name>
<organism evidence="4 5">
    <name type="scientific">Nocardioides kribbensis</name>
    <dbReference type="NCBI Taxonomy" id="305517"/>
    <lineage>
        <taxon>Bacteria</taxon>
        <taxon>Bacillati</taxon>
        <taxon>Actinomycetota</taxon>
        <taxon>Actinomycetes</taxon>
        <taxon>Propionibacteriales</taxon>
        <taxon>Nocardioidaceae</taxon>
        <taxon>Nocardioides</taxon>
    </lineage>
</organism>
<dbReference type="Pfam" id="PF25302">
    <property type="entry name" value="NADase_transloc"/>
    <property type="match status" value="1"/>
</dbReference>
<keyword evidence="2" id="KW-1133">Transmembrane helix</keyword>
<feature type="compositionally biased region" description="Low complexity" evidence="1">
    <location>
        <begin position="94"/>
        <end position="111"/>
    </location>
</feature>
<dbReference type="SUPFAM" id="SSF49785">
    <property type="entry name" value="Galactose-binding domain-like"/>
    <property type="match status" value="1"/>
</dbReference>
<reference evidence="4 5" key="1">
    <citation type="submission" date="2024-02" db="EMBL/GenBank/DDBJ databases">
        <title>Full genome sequence of Nocardioides kribbensis.</title>
        <authorList>
            <person name="Poletto B.L."/>
            <person name="Silva G."/>
            <person name="Galante D."/>
            <person name="Campos K.R."/>
            <person name="Santos M.B.N."/>
            <person name="Sacchi C.T."/>
        </authorList>
    </citation>
    <scope>NUCLEOTIDE SEQUENCE [LARGE SCALE GENOMIC DNA]</scope>
    <source>
        <strain evidence="4 5">O4R</strain>
    </source>
</reference>
<evidence type="ECO:0000313" key="4">
    <source>
        <dbReference type="EMBL" id="MEQ7846495.1"/>
    </source>
</evidence>
<dbReference type="RefSeq" id="WP_349803890.1">
    <property type="nucleotide sequence ID" value="NZ_JBEGDP010000003.1"/>
</dbReference>
<dbReference type="InterPro" id="IPR008979">
    <property type="entry name" value="Galactose-bd-like_sf"/>
</dbReference>
<accession>A0ABV1NVG0</accession>
<dbReference type="EMBL" id="JBEGDP010000003">
    <property type="protein sequence ID" value="MEQ7846495.1"/>
    <property type="molecule type" value="Genomic_DNA"/>
</dbReference>
<evidence type="ECO:0000313" key="5">
    <source>
        <dbReference type="Proteomes" id="UP001482520"/>
    </source>
</evidence>
<evidence type="ECO:0000259" key="3">
    <source>
        <dbReference type="Pfam" id="PF25302"/>
    </source>
</evidence>
<evidence type="ECO:0000256" key="1">
    <source>
        <dbReference type="SAM" id="MobiDB-lite"/>
    </source>
</evidence>